<sequence>MCGVTAAHRVAAEMLLPPPISG</sequence>
<dbReference type="EMBL" id="UINC01217387">
    <property type="protein sequence ID" value="SVE43964.1"/>
    <property type="molecule type" value="Genomic_DNA"/>
</dbReference>
<feature type="non-terminal residue" evidence="1">
    <location>
        <position position="22"/>
    </location>
</feature>
<reference evidence="1" key="1">
    <citation type="submission" date="2018-05" db="EMBL/GenBank/DDBJ databases">
        <authorList>
            <person name="Lanie J.A."/>
            <person name="Ng W.-L."/>
            <person name="Kazmierczak K.M."/>
            <person name="Andrzejewski T.M."/>
            <person name="Davidsen T.M."/>
            <person name="Wayne K.J."/>
            <person name="Tettelin H."/>
            <person name="Glass J.I."/>
            <person name="Rusch D."/>
            <person name="Podicherti R."/>
            <person name="Tsui H.-C.T."/>
            <person name="Winkler M.E."/>
        </authorList>
    </citation>
    <scope>NUCLEOTIDE SEQUENCE</scope>
</reference>
<protein>
    <submittedName>
        <fullName evidence="1">Uncharacterized protein</fullName>
    </submittedName>
</protein>
<evidence type="ECO:0000313" key="1">
    <source>
        <dbReference type="EMBL" id="SVE43964.1"/>
    </source>
</evidence>
<gene>
    <name evidence="1" type="ORF">METZ01_LOCUS496818</name>
</gene>
<accession>A0A383DI21</accession>
<proteinExistence type="predicted"/>
<organism evidence="1">
    <name type="scientific">marine metagenome</name>
    <dbReference type="NCBI Taxonomy" id="408172"/>
    <lineage>
        <taxon>unclassified sequences</taxon>
        <taxon>metagenomes</taxon>
        <taxon>ecological metagenomes</taxon>
    </lineage>
</organism>
<dbReference type="AlphaFoldDB" id="A0A383DI21"/>
<name>A0A383DI21_9ZZZZ</name>